<dbReference type="Proteomes" id="UP000239197">
    <property type="component" value="Chromosome"/>
</dbReference>
<evidence type="ECO:0000259" key="4">
    <source>
        <dbReference type="Pfam" id="PF15657"/>
    </source>
</evidence>
<dbReference type="InterPro" id="IPR028048">
    <property type="entry name" value="Tox-HNH-EHHH"/>
</dbReference>
<dbReference type="Pfam" id="PF03527">
    <property type="entry name" value="RHS"/>
    <property type="match status" value="1"/>
</dbReference>
<dbReference type="InterPro" id="IPR006530">
    <property type="entry name" value="YD"/>
</dbReference>
<dbReference type="InterPro" id="IPR001826">
    <property type="entry name" value="RHS"/>
</dbReference>
<evidence type="ECO:0000313" key="5">
    <source>
        <dbReference type="EMBL" id="AVF33730.1"/>
    </source>
</evidence>
<feature type="domain" description="RHS protein conserved region" evidence="3">
    <location>
        <begin position="97"/>
        <end position="130"/>
    </location>
</feature>
<name>A0A2L1ULB3_9GAMM</name>
<reference evidence="6" key="1">
    <citation type="submission" date="2017-01" db="EMBL/GenBank/DDBJ databases">
        <title>Genome sequence of Rouxiella sp. ERMR1:05.</title>
        <authorList>
            <person name="Kumar R."/>
            <person name="Singh D."/>
            <person name="Kumar S."/>
        </authorList>
    </citation>
    <scope>NUCLEOTIDE SEQUENCE [LARGE SCALE GENOMIC DNA]</scope>
    <source>
        <strain evidence="6">ERMR1:05</strain>
    </source>
</reference>
<accession>A0A2L1ULB3</accession>
<dbReference type="PANTHER" id="PTHR32305">
    <property type="match status" value="1"/>
</dbReference>
<feature type="region of interest" description="Disordered" evidence="2">
    <location>
        <begin position="275"/>
        <end position="317"/>
    </location>
</feature>
<dbReference type="InterPro" id="IPR022385">
    <property type="entry name" value="Rhs_assc_core"/>
</dbReference>
<organism evidence="5 6">
    <name type="scientific">Rahnella sikkimica</name>
    <dbReference type="NCBI Taxonomy" id="1805933"/>
    <lineage>
        <taxon>Bacteria</taxon>
        <taxon>Pseudomonadati</taxon>
        <taxon>Pseudomonadota</taxon>
        <taxon>Gammaproteobacteria</taxon>
        <taxon>Enterobacterales</taxon>
        <taxon>Yersiniaceae</taxon>
        <taxon>Rahnella</taxon>
    </lineage>
</organism>
<dbReference type="KEGG" id="rox:BV494_01775"/>
<evidence type="ECO:0000256" key="2">
    <source>
        <dbReference type="SAM" id="MobiDB-lite"/>
    </source>
</evidence>
<dbReference type="PANTHER" id="PTHR32305:SF15">
    <property type="entry name" value="PROTEIN RHSA-RELATED"/>
    <property type="match status" value="1"/>
</dbReference>
<dbReference type="AlphaFoldDB" id="A0A2L1ULB3"/>
<feature type="domain" description="HNH/Endo VII superfamily nuclease toxins" evidence="4">
    <location>
        <begin position="247"/>
        <end position="317"/>
    </location>
</feature>
<dbReference type="PRINTS" id="PR00394">
    <property type="entry name" value="RHSPROTEIN"/>
</dbReference>
<dbReference type="Pfam" id="PF05593">
    <property type="entry name" value="RHS_repeat"/>
    <property type="match status" value="1"/>
</dbReference>
<gene>
    <name evidence="5" type="ORF">BV494_01775</name>
</gene>
<evidence type="ECO:0000313" key="6">
    <source>
        <dbReference type="Proteomes" id="UP000239197"/>
    </source>
</evidence>
<dbReference type="EMBL" id="CP019062">
    <property type="protein sequence ID" value="AVF33730.1"/>
    <property type="molecule type" value="Genomic_DNA"/>
</dbReference>
<evidence type="ECO:0000259" key="3">
    <source>
        <dbReference type="Pfam" id="PF03527"/>
    </source>
</evidence>
<dbReference type="InterPro" id="IPR050708">
    <property type="entry name" value="T6SS_VgrG/RHS"/>
</dbReference>
<dbReference type="NCBIfam" id="TIGR01643">
    <property type="entry name" value="YD_repeat_2x"/>
    <property type="match status" value="1"/>
</dbReference>
<dbReference type="Gene3D" id="2.180.10.10">
    <property type="entry name" value="RHS repeat-associated core"/>
    <property type="match status" value="1"/>
</dbReference>
<protein>
    <submittedName>
        <fullName evidence="5">Uncharacterized protein</fullName>
    </submittedName>
</protein>
<keyword evidence="6" id="KW-1185">Reference proteome</keyword>
<proteinExistence type="inferred from homology"/>
<sequence>MWRYRWNAQNRLCGLITPDGERWQYAYDAFGRRISKRREGGNGNKPAGYDYLWSGDQLIEETPVYADGTPAGEESIHWLYEPGALTPLARSEKGQLHYVVSDHLGTPRELLTEKGDVAWANRLSTWGKETRYRLAANDDRPTCNLRFAGQYADEESGLHYNRHRYYDSETGQYLSPDPIGLAGGLNPYGYVHNPLSWVDPLGLACCPPKFYSRNEAFRAAKRDAGVPMGQQPSKVDMVNLTDRNGHNILGEDYKPIKTREYTFTRPGKEDIIIQDHSPGHIYGPDGTPGNQGSHINVRPKSDTRNGQIDGTLEHYPF</sequence>
<comment type="similarity">
    <text evidence="1">Belongs to the RHS family.</text>
</comment>
<evidence type="ECO:0000256" key="1">
    <source>
        <dbReference type="ARBA" id="ARBA00009455"/>
    </source>
</evidence>
<dbReference type="Pfam" id="PF15657">
    <property type="entry name" value="Tox-HNH-EHHH"/>
    <property type="match status" value="1"/>
</dbReference>
<dbReference type="NCBIfam" id="TIGR03696">
    <property type="entry name" value="Rhs_assc_core"/>
    <property type="match status" value="1"/>
</dbReference>
<dbReference type="InterPro" id="IPR031325">
    <property type="entry name" value="RHS_repeat"/>
</dbReference>